<evidence type="ECO:0000313" key="2">
    <source>
        <dbReference type="EMBL" id="ALB56755.1"/>
    </source>
</evidence>
<reference evidence="4" key="1">
    <citation type="submission" date="2015-07" db="EMBL/GenBank/DDBJ databases">
        <authorList>
            <person name="Moine D."/>
            <person name="Kassam M."/>
        </authorList>
    </citation>
    <scope>NUCLEOTIDE SEQUENCE [LARGE SCALE GENOMIC DNA]</scope>
    <source>
        <strain evidence="4">NCTC 9529</strain>
    </source>
</reference>
<dbReference type="PANTHER" id="PTHR33420:SF32">
    <property type="entry name" value="FIMBRIAL-LIKE PROTEIN"/>
    <property type="match status" value="1"/>
</dbReference>
<dbReference type="GO" id="GO:0043709">
    <property type="term" value="P:cell adhesion involved in single-species biofilm formation"/>
    <property type="evidence" value="ECO:0007669"/>
    <property type="project" value="TreeGrafter"/>
</dbReference>
<sequence>MKKIISVMTIAAACFSAGAYAETPAQDVSATVAISGVLVGPQNHACQIVLNKNVINLTGSTKSLIEQGQNATAPQEVTFSVYNVNLPYQSLCDKDIYDGKIAVRFTGVYDNADGTAFANSATGDSAAAGIGIGLFNHDKTPLDASEVYKLGTGANTATKIIGLQLIKLKGETATAGTVAGNITFQIERL</sequence>
<dbReference type="PANTHER" id="PTHR33420">
    <property type="entry name" value="FIMBRIAL SUBUNIT ELFA-RELATED"/>
    <property type="match status" value="1"/>
</dbReference>
<dbReference type="EMBL" id="CP012257">
    <property type="protein sequence ID" value="ALB56755.1"/>
    <property type="molecule type" value="Genomic_DNA"/>
</dbReference>
<evidence type="ECO:0000313" key="3">
    <source>
        <dbReference type="EMBL" id="STD17001.1"/>
    </source>
</evidence>
<evidence type="ECO:0000256" key="1">
    <source>
        <dbReference type="SAM" id="SignalP"/>
    </source>
</evidence>
<evidence type="ECO:0000313" key="4">
    <source>
        <dbReference type="Proteomes" id="UP000061974"/>
    </source>
</evidence>
<dbReference type="SUPFAM" id="SSF49401">
    <property type="entry name" value="Bacterial adhesins"/>
    <property type="match status" value="1"/>
</dbReference>
<organism evidence="2 4">
    <name type="scientific">Cronobacter universalis NCTC 9529</name>
    <dbReference type="NCBI Taxonomy" id="1074000"/>
    <lineage>
        <taxon>Bacteria</taxon>
        <taxon>Pseudomonadati</taxon>
        <taxon>Pseudomonadota</taxon>
        <taxon>Gammaproteobacteria</taxon>
        <taxon>Enterobacterales</taxon>
        <taxon>Enterobacteriaceae</taxon>
        <taxon>Cronobacter</taxon>
    </lineage>
</organism>
<feature type="signal peptide" evidence="1">
    <location>
        <begin position="1"/>
        <end position="21"/>
    </location>
</feature>
<dbReference type="KEGG" id="cui:AFK65_19540"/>
<dbReference type="RefSeq" id="WP_032805049.1">
    <property type="nucleotide sequence ID" value="NZ_AJKW01000023.1"/>
</dbReference>
<feature type="chain" id="PRO_5042251041" evidence="1">
    <location>
        <begin position="22"/>
        <end position="189"/>
    </location>
</feature>
<name>A0AAC8VTE5_9ENTR</name>
<reference evidence="4" key="2">
    <citation type="submission" date="2015-09" db="EMBL/GenBank/DDBJ databases">
        <title>Cronobacter genome sequencing and assembly.</title>
        <authorList>
            <person name="Descombes P."/>
            <person name="Baert L."/>
            <person name="Ngom-Bru C."/>
            <person name="Barretto C."/>
        </authorList>
    </citation>
    <scope>NUCLEOTIDE SEQUENCE [LARGE SCALE GENOMIC DNA]</scope>
    <source>
        <strain evidence="4">NCTC 9529</strain>
    </source>
</reference>
<dbReference type="Proteomes" id="UP000061974">
    <property type="component" value="Chromosome"/>
</dbReference>
<dbReference type="AlphaFoldDB" id="A0AAC8VTE5"/>
<dbReference type="GO" id="GO:0009289">
    <property type="term" value="C:pilus"/>
    <property type="evidence" value="ECO:0007669"/>
    <property type="project" value="InterPro"/>
</dbReference>
<dbReference type="EMBL" id="UFYH01000001">
    <property type="protein sequence ID" value="STD17001.1"/>
    <property type="molecule type" value="Genomic_DNA"/>
</dbReference>
<reference evidence="2 4" key="3">
    <citation type="journal article" date="2016" name="Genome Announc.">
        <title>Fully Closed Genome Sequences of Five Type Strains of the Genus Cronobacter and One Cronobacter sakazakii Strain.</title>
        <authorList>
            <person name="Moine D."/>
            <person name="Kassam M."/>
            <person name="Baert L."/>
            <person name="Tang Y."/>
            <person name="Barretto C."/>
            <person name="Ngom Bru C."/>
            <person name="Klijn A."/>
            <person name="Descombes P."/>
        </authorList>
    </citation>
    <scope>NUCLEOTIDE SEQUENCE [LARGE SCALE GENOMIC DNA]</scope>
    <source>
        <strain evidence="2 4">NCTC 9529</strain>
    </source>
</reference>
<dbReference type="InterPro" id="IPR050263">
    <property type="entry name" value="Bact_Fimbrial_Adh_Pro"/>
</dbReference>
<keyword evidence="1" id="KW-0732">Signal</keyword>
<evidence type="ECO:0000313" key="5">
    <source>
        <dbReference type="Proteomes" id="UP000254849"/>
    </source>
</evidence>
<keyword evidence="5" id="KW-1185">Reference proteome</keyword>
<reference evidence="3 5" key="4">
    <citation type="submission" date="2018-06" db="EMBL/GenBank/DDBJ databases">
        <authorList>
            <consortium name="Pathogen Informatics"/>
            <person name="Doyle S."/>
        </authorList>
    </citation>
    <scope>NUCLEOTIDE SEQUENCE [LARGE SCALE GENOMIC DNA]</scope>
    <source>
        <strain evidence="5">NCTC 9529</strain>
        <strain evidence="3">NCTC9529</strain>
    </source>
</reference>
<dbReference type="Gene3D" id="2.60.40.1090">
    <property type="entry name" value="Fimbrial-type adhesion domain"/>
    <property type="match status" value="1"/>
</dbReference>
<gene>
    <name evidence="2" type="ORF">AFK65_19540</name>
    <name evidence="3" type="ORF">NCTC9529_04000</name>
</gene>
<protein>
    <submittedName>
        <fullName evidence="3">P pilus assembly protein, pilin FimA</fullName>
    </submittedName>
</protein>
<proteinExistence type="predicted"/>
<dbReference type="InterPro" id="IPR036937">
    <property type="entry name" value="Adhesion_dom_fimbrial_sf"/>
</dbReference>
<accession>A0AAC8VTE5</accession>
<dbReference type="InterPro" id="IPR008966">
    <property type="entry name" value="Adhesion_dom_sf"/>
</dbReference>
<dbReference type="Proteomes" id="UP000254849">
    <property type="component" value="Unassembled WGS sequence"/>
</dbReference>